<organism evidence="3 4">
    <name type="scientific">Digitaria exilis</name>
    <dbReference type="NCBI Taxonomy" id="1010633"/>
    <lineage>
        <taxon>Eukaryota</taxon>
        <taxon>Viridiplantae</taxon>
        <taxon>Streptophyta</taxon>
        <taxon>Embryophyta</taxon>
        <taxon>Tracheophyta</taxon>
        <taxon>Spermatophyta</taxon>
        <taxon>Magnoliopsida</taxon>
        <taxon>Liliopsida</taxon>
        <taxon>Poales</taxon>
        <taxon>Poaceae</taxon>
        <taxon>PACMAD clade</taxon>
        <taxon>Panicoideae</taxon>
        <taxon>Panicodae</taxon>
        <taxon>Paniceae</taxon>
        <taxon>Anthephorinae</taxon>
        <taxon>Digitaria</taxon>
    </lineage>
</organism>
<evidence type="ECO:0000259" key="2">
    <source>
        <dbReference type="Pfam" id="PF12937"/>
    </source>
</evidence>
<proteinExistence type="predicted"/>
<dbReference type="Pfam" id="PF03478">
    <property type="entry name" value="Beta-prop_KIB1-4"/>
    <property type="match status" value="1"/>
</dbReference>
<dbReference type="PANTHER" id="PTHR33110">
    <property type="entry name" value="F-BOX/KELCH-REPEAT PROTEIN-RELATED"/>
    <property type="match status" value="1"/>
</dbReference>
<dbReference type="OrthoDB" id="621744at2759"/>
<name>A0A835BH24_9POAL</name>
<dbReference type="SUPFAM" id="SSF81383">
    <property type="entry name" value="F-box domain"/>
    <property type="match status" value="1"/>
</dbReference>
<accession>A0A835BH24</accession>
<dbReference type="Proteomes" id="UP000636709">
    <property type="component" value="Unassembled WGS sequence"/>
</dbReference>
<reference evidence="3" key="1">
    <citation type="submission" date="2020-07" db="EMBL/GenBank/DDBJ databases">
        <title>Genome sequence and genetic diversity analysis of an under-domesticated orphan crop, white fonio (Digitaria exilis).</title>
        <authorList>
            <person name="Bennetzen J.L."/>
            <person name="Chen S."/>
            <person name="Ma X."/>
            <person name="Wang X."/>
            <person name="Yssel A.E.J."/>
            <person name="Chaluvadi S.R."/>
            <person name="Johnson M."/>
            <person name="Gangashetty P."/>
            <person name="Hamidou F."/>
            <person name="Sanogo M.D."/>
            <person name="Zwaenepoel A."/>
            <person name="Wallace J."/>
            <person name="Van De Peer Y."/>
            <person name="Van Deynze A."/>
        </authorList>
    </citation>
    <scope>NUCLEOTIDE SEQUENCE</scope>
    <source>
        <tissue evidence="3">Leaves</tissue>
    </source>
</reference>
<dbReference type="Pfam" id="PF12937">
    <property type="entry name" value="F-box-like"/>
    <property type="match status" value="1"/>
</dbReference>
<gene>
    <name evidence="3" type="ORF">HU200_035793</name>
</gene>
<protein>
    <recommendedName>
        <fullName evidence="5">DUF295 domain-containing protein</fullName>
    </recommendedName>
</protein>
<evidence type="ECO:0008006" key="5">
    <source>
        <dbReference type="Google" id="ProtNLM"/>
    </source>
</evidence>
<feature type="domain" description="KIB1-4 beta-propeller" evidence="1">
    <location>
        <begin position="57"/>
        <end position="339"/>
    </location>
</feature>
<feature type="domain" description="F-box" evidence="2">
    <location>
        <begin position="6"/>
        <end position="46"/>
    </location>
</feature>
<dbReference type="InterPro" id="IPR001810">
    <property type="entry name" value="F-box_dom"/>
</dbReference>
<evidence type="ECO:0000259" key="1">
    <source>
        <dbReference type="Pfam" id="PF03478"/>
    </source>
</evidence>
<dbReference type="InterPro" id="IPR005174">
    <property type="entry name" value="KIB1-4_b-propeller"/>
</dbReference>
<dbReference type="PANTHER" id="PTHR33110:SF138">
    <property type="entry name" value="DUF295 DOMAIN-CONTAINING PROTEIN"/>
    <property type="match status" value="1"/>
</dbReference>
<dbReference type="AlphaFoldDB" id="A0A835BH24"/>
<evidence type="ECO:0000313" key="4">
    <source>
        <dbReference type="Proteomes" id="UP000636709"/>
    </source>
</evidence>
<dbReference type="EMBL" id="JACEFO010001869">
    <property type="protein sequence ID" value="KAF8697607.1"/>
    <property type="molecule type" value="Genomic_DNA"/>
</dbReference>
<dbReference type="InterPro" id="IPR036047">
    <property type="entry name" value="F-box-like_dom_sf"/>
</dbReference>
<dbReference type="Gene3D" id="1.20.1280.50">
    <property type="match status" value="1"/>
</dbReference>
<comment type="caution">
    <text evidence="3">The sequence shown here is derived from an EMBL/GenBank/DDBJ whole genome shotgun (WGS) entry which is preliminary data.</text>
</comment>
<keyword evidence="4" id="KW-1185">Reference proteome</keyword>
<sequence>MATLSWSDLPPDLLVLVLECLPSLADRVRLRTVCHPWRSNARQHSLPPLLTLPDGTFLSIPDGEVIRMPVPKDARCCGSVDSCLFLMEIDGGCSLVNPFSRVTVELPKLGTVGCYNSFNVTSEHKPVIPSALDLSPDSLVAMLILHDRRGSKVCICQPPIATDMSSARASWPFDDIAFFNGKLHGLGDRNKLFVIDMDYESDKPKITSIRCIISYGYGLRDLPQSVSREKVHKKREYLVECCGRLLRVRRFFQSDHHGRTSRYLKHHNTVGFDVFEAGMSANSGQWRKVNNLGGQALFVGRRSKSLPAVEHNGIQRDCIYFLRDYCPTKDPLRDSGMYNMRTGMITPLLSETVAVPQLHGGNWCPTWIFPYY</sequence>
<evidence type="ECO:0000313" key="3">
    <source>
        <dbReference type="EMBL" id="KAF8697607.1"/>
    </source>
</evidence>